<feature type="region of interest" description="Disordered" evidence="1">
    <location>
        <begin position="1"/>
        <end position="24"/>
    </location>
</feature>
<sequence>MTSSDSLHGEGGGGQDSRLSSRSLIERARRQSLIHSFTHLLTHTRLHTRD</sequence>
<evidence type="ECO:0000256" key="1">
    <source>
        <dbReference type="SAM" id="MobiDB-lite"/>
    </source>
</evidence>
<keyword evidence="3" id="KW-1185">Reference proteome</keyword>
<proteinExistence type="predicted"/>
<evidence type="ECO:0000313" key="2">
    <source>
        <dbReference type="EMBL" id="QQP37529.1"/>
    </source>
</evidence>
<dbReference type="EMBL" id="CP045901">
    <property type="protein sequence ID" value="QQP37529.1"/>
    <property type="molecule type" value="Genomic_DNA"/>
</dbReference>
<dbReference type="Proteomes" id="UP000595437">
    <property type="component" value="Chromosome 12"/>
</dbReference>
<dbReference type="AlphaFoldDB" id="A0A7T8GTH8"/>
<accession>A0A7T8GTH8</accession>
<organism evidence="2 3">
    <name type="scientific">Caligus rogercresseyi</name>
    <name type="common">Sea louse</name>
    <dbReference type="NCBI Taxonomy" id="217165"/>
    <lineage>
        <taxon>Eukaryota</taxon>
        <taxon>Metazoa</taxon>
        <taxon>Ecdysozoa</taxon>
        <taxon>Arthropoda</taxon>
        <taxon>Crustacea</taxon>
        <taxon>Multicrustacea</taxon>
        <taxon>Hexanauplia</taxon>
        <taxon>Copepoda</taxon>
        <taxon>Siphonostomatoida</taxon>
        <taxon>Caligidae</taxon>
        <taxon>Caligus</taxon>
    </lineage>
</organism>
<gene>
    <name evidence="2" type="ORF">FKW44_017821</name>
</gene>
<protein>
    <submittedName>
        <fullName evidence="2">Uncharacterized protein</fullName>
    </submittedName>
</protein>
<name>A0A7T8GTH8_CALRO</name>
<evidence type="ECO:0000313" key="3">
    <source>
        <dbReference type="Proteomes" id="UP000595437"/>
    </source>
</evidence>
<reference evidence="3" key="1">
    <citation type="submission" date="2021-01" db="EMBL/GenBank/DDBJ databases">
        <title>Caligus Genome Assembly.</title>
        <authorList>
            <person name="Gallardo-Escarate C."/>
        </authorList>
    </citation>
    <scope>NUCLEOTIDE SEQUENCE [LARGE SCALE GENOMIC DNA]</scope>
</reference>